<dbReference type="InterPro" id="IPR028366">
    <property type="entry name" value="PhoU"/>
</dbReference>
<dbReference type="InterPro" id="IPR026022">
    <property type="entry name" value="PhoU_dom"/>
</dbReference>
<dbReference type="EMBL" id="VKDB01000001">
    <property type="protein sequence ID" value="TSA88088.1"/>
    <property type="molecule type" value="Genomic_DNA"/>
</dbReference>
<proteinExistence type="predicted"/>
<dbReference type="PANTHER" id="PTHR42930:SF3">
    <property type="entry name" value="PHOSPHATE-SPECIFIC TRANSPORT SYSTEM ACCESSORY PROTEIN PHOU"/>
    <property type="match status" value="1"/>
</dbReference>
<evidence type="ECO:0000313" key="3">
    <source>
        <dbReference type="Proteomes" id="UP000316092"/>
    </source>
</evidence>
<dbReference type="Proteomes" id="UP000316092">
    <property type="component" value="Unassembled WGS sequence"/>
</dbReference>
<reference evidence="2 3" key="1">
    <citation type="submission" date="2019-07" db="EMBL/GenBank/DDBJ databases">
        <title>Deinococcus detaillus sp. nov., isolated from humus soil in Antarctica.</title>
        <authorList>
            <person name="Zhang K."/>
        </authorList>
    </citation>
    <scope>NUCLEOTIDE SEQUENCE [LARGE SCALE GENOMIC DNA]</scope>
    <source>
        <strain evidence="2 3">H1</strain>
    </source>
</reference>
<name>A0A553V6K9_9DEIO</name>
<keyword evidence="3" id="KW-1185">Reference proteome</keyword>
<dbReference type="OrthoDB" id="9814256at2"/>
<protein>
    <submittedName>
        <fullName evidence="2">PhoU family transcriptional regulator</fullName>
    </submittedName>
</protein>
<evidence type="ECO:0000259" key="1">
    <source>
        <dbReference type="Pfam" id="PF01895"/>
    </source>
</evidence>
<comment type="caution">
    <text evidence="2">The sequence shown here is derived from an EMBL/GenBank/DDBJ whole genome shotgun (WGS) entry which is preliminary data.</text>
</comment>
<dbReference type="Gene3D" id="1.20.58.220">
    <property type="entry name" value="Phosphate transport system protein phou homolog 2, domain 2"/>
    <property type="match status" value="1"/>
</dbReference>
<dbReference type="RefSeq" id="WP_143719253.1">
    <property type="nucleotide sequence ID" value="NZ_VKDB01000001.1"/>
</dbReference>
<dbReference type="InterPro" id="IPR038078">
    <property type="entry name" value="PhoU-like_sf"/>
</dbReference>
<feature type="domain" description="PhoU" evidence="1">
    <location>
        <begin position="18"/>
        <end position="103"/>
    </location>
</feature>
<sequence>MNSRLITPLRGHLNVRFLRMLSITLEQMALLEQAVGRGAFANLAVRTAELERETDLLEYELEDLCLTAMAQPLSDTELHFYVMVFRSLADLERVGDYGRQVGRDLEALGPLAQTAALQDVLPIARLLSNMLERLAYAFAERDLDGVREVIRLDFEQVDALYEQLQRASLTRILENPEDVGAALTATRMARSLERLGDHVVNVAERLEANMLQAGD</sequence>
<evidence type="ECO:0000313" key="2">
    <source>
        <dbReference type="EMBL" id="TSA88088.1"/>
    </source>
</evidence>
<feature type="domain" description="PhoU" evidence="1">
    <location>
        <begin position="123"/>
        <end position="205"/>
    </location>
</feature>
<dbReference type="AlphaFoldDB" id="A0A553V6K9"/>
<dbReference type="GO" id="GO:0030643">
    <property type="term" value="P:intracellular phosphate ion homeostasis"/>
    <property type="evidence" value="ECO:0007669"/>
    <property type="project" value="InterPro"/>
</dbReference>
<dbReference type="SUPFAM" id="SSF109755">
    <property type="entry name" value="PhoU-like"/>
    <property type="match status" value="1"/>
</dbReference>
<dbReference type="Pfam" id="PF01895">
    <property type="entry name" value="PhoU"/>
    <property type="match status" value="2"/>
</dbReference>
<organism evidence="2 3">
    <name type="scientific">Deinococcus detaillensis</name>
    <dbReference type="NCBI Taxonomy" id="2592048"/>
    <lineage>
        <taxon>Bacteria</taxon>
        <taxon>Thermotogati</taxon>
        <taxon>Deinococcota</taxon>
        <taxon>Deinococci</taxon>
        <taxon>Deinococcales</taxon>
        <taxon>Deinococcaceae</taxon>
        <taxon>Deinococcus</taxon>
    </lineage>
</organism>
<dbReference type="PANTHER" id="PTHR42930">
    <property type="entry name" value="PHOSPHATE-SPECIFIC TRANSPORT SYSTEM ACCESSORY PROTEIN PHOU"/>
    <property type="match status" value="1"/>
</dbReference>
<dbReference type="GO" id="GO:0045936">
    <property type="term" value="P:negative regulation of phosphate metabolic process"/>
    <property type="evidence" value="ECO:0007669"/>
    <property type="project" value="InterPro"/>
</dbReference>
<gene>
    <name evidence="2" type="ORF">FNU79_02350</name>
</gene>
<accession>A0A553V6K9</accession>